<dbReference type="InterPro" id="IPR007492">
    <property type="entry name" value="LytTR_DNA-bd_dom"/>
</dbReference>
<dbReference type="SMART" id="SM00850">
    <property type="entry name" value="LytTR"/>
    <property type="match status" value="1"/>
</dbReference>
<dbReference type="InterPro" id="IPR001789">
    <property type="entry name" value="Sig_transdc_resp-reg_receiver"/>
</dbReference>
<feature type="domain" description="HTH LytTR-type" evidence="3">
    <location>
        <begin position="125"/>
        <end position="222"/>
    </location>
</feature>
<dbReference type="Gene3D" id="3.40.50.2300">
    <property type="match status" value="1"/>
</dbReference>
<keyword evidence="1" id="KW-0597">Phosphoprotein</keyword>
<evidence type="ECO:0000259" key="3">
    <source>
        <dbReference type="PROSITE" id="PS50930"/>
    </source>
</evidence>
<dbReference type="OrthoDB" id="1646880at2"/>
<dbReference type="PATRIC" id="fig|1566026.4.peg.131"/>
<feature type="modified residue" description="4-aspartylphosphate" evidence="1">
    <location>
        <position position="54"/>
    </location>
</feature>
<comment type="caution">
    <text evidence="4">The sequence shown here is derived from an EMBL/GenBank/DDBJ whole genome shotgun (WGS) entry which is preliminary data.</text>
</comment>
<dbReference type="Pfam" id="PF04397">
    <property type="entry name" value="LytTR"/>
    <property type="match status" value="1"/>
</dbReference>
<dbReference type="PANTHER" id="PTHR37299:SF1">
    <property type="entry name" value="STAGE 0 SPORULATION PROTEIN A HOMOLOG"/>
    <property type="match status" value="1"/>
</dbReference>
<gene>
    <name evidence="4" type="ORF">OB69_00620</name>
</gene>
<evidence type="ECO:0000256" key="1">
    <source>
        <dbReference type="PROSITE-ProRule" id="PRU00169"/>
    </source>
</evidence>
<keyword evidence="5" id="KW-1185">Reference proteome</keyword>
<dbReference type="PANTHER" id="PTHR37299">
    <property type="entry name" value="TRANSCRIPTIONAL REGULATOR-RELATED"/>
    <property type="match status" value="1"/>
</dbReference>
<sequence length="222" mass="25511">MIRAIAIDDEPIALDIIESHANKIPFLELKASFTNAYQALEFLKTNSVDLLFLDVKMPDISGMDFLKSLSKAPLVIFTTAYQEYALESYDFQTVDYLLKPFDFGRFLKAVNKASDRLEQKNDQHLFLKTGYEYVRLEIAQIKYAKAEGNYVKFVTESEQVLSRMTMQQAEDLLLPQGFLKTHRSFLVNKTFINKIEKHQLSIGSEVIPISSIYYQLLVEAIS</sequence>
<dbReference type="RefSeq" id="WP_053221749.1">
    <property type="nucleotide sequence ID" value="NZ_JSVA01000001.1"/>
</dbReference>
<dbReference type="GO" id="GO:0003677">
    <property type="term" value="F:DNA binding"/>
    <property type="evidence" value="ECO:0007669"/>
    <property type="project" value="InterPro"/>
</dbReference>
<name>A0A0L8AQZ5_9BACT</name>
<dbReference type="PROSITE" id="PS50110">
    <property type="entry name" value="RESPONSE_REGULATORY"/>
    <property type="match status" value="1"/>
</dbReference>
<dbReference type="SUPFAM" id="SSF52172">
    <property type="entry name" value="CheY-like"/>
    <property type="match status" value="1"/>
</dbReference>
<accession>A0A0L8AQZ5</accession>
<dbReference type="Gene3D" id="2.40.50.1020">
    <property type="entry name" value="LytTr DNA-binding domain"/>
    <property type="match status" value="1"/>
</dbReference>
<evidence type="ECO:0000313" key="4">
    <source>
        <dbReference type="EMBL" id="KOF04597.1"/>
    </source>
</evidence>
<protein>
    <submittedName>
        <fullName evidence="4">Regulator</fullName>
    </submittedName>
</protein>
<dbReference type="EMBL" id="JSVA01000001">
    <property type="protein sequence ID" value="KOF04597.1"/>
    <property type="molecule type" value="Genomic_DNA"/>
</dbReference>
<organism evidence="4 5">
    <name type="scientific">Roseivirga seohaensis subsp. aquiponti</name>
    <dbReference type="NCBI Taxonomy" id="1566026"/>
    <lineage>
        <taxon>Bacteria</taxon>
        <taxon>Pseudomonadati</taxon>
        <taxon>Bacteroidota</taxon>
        <taxon>Cytophagia</taxon>
        <taxon>Cytophagales</taxon>
        <taxon>Roseivirgaceae</taxon>
        <taxon>Roseivirga</taxon>
    </lineage>
</organism>
<dbReference type="AlphaFoldDB" id="A0A0L8AQZ5"/>
<dbReference type="InterPro" id="IPR046947">
    <property type="entry name" value="LytR-like"/>
</dbReference>
<dbReference type="PROSITE" id="PS50930">
    <property type="entry name" value="HTH_LYTTR"/>
    <property type="match status" value="1"/>
</dbReference>
<proteinExistence type="predicted"/>
<dbReference type="GO" id="GO:0000156">
    <property type="term" value="F:phosphorelay response regulator activity"/>
    <property type="evidence" value="ECO:0007669"/>
    <property type="project" value="InterPro"/>
</dbReference>
<dbReference type="InterPro" id="IPR011006">
    <property type="entry name" value="CheY-like_superfamily"/>
</dbReference>
<dbReference type="Pfam" id="PF00072">
    <property type="entry name" value="Response_reg"/>
    <property type="match status" value="1"/>
</dbReference>
<evidence type="ECO:0000313" key="5">
    <source>
        <dbReference type="Proteomes" id="UP000036908"/>
    </source>
</evidence>
<reference evidence="5" key="1">
    <citation type="submission" date="2014-11" db="EMBL/GenBank/DDBJ databases">
        <title>Genome sequencing of Roseivirga sp. D-25.</title>
        <authorList>
            <person name="Selvaratnam C."/>
            <person name="Thevarajoo S."/>
            <person name="Goh K.M."/>
            <person name="Eee R."/>
            <person name="Chan K.-G."/>
            <person name="Chong C.S."/>
        </authorList>
    </citation>
    <scope>NUCLEOTIDE SEQUENCE [LARGE SCALE GENOMIC DNA]</scope>
    <source>
        <strain evidence="5">D-25</strain>
    </source>
</reference>
<dbReference type="SMART" id="SM00448">
    <property type="entry name" value="REC"/>
    <property type="match status" value="1"/>
</dbReference>
<evidence type="ECO:0000259" key="2">
    <source>
        <dbReference type="PROSITE" id="PS50110"/>
    </source>
</evidence>
<dbReference type="Proteomes" id="UP000036908">
    <property type="component" value="Unassembled WGS sequence"/>
</dbReference>
<feature type="domain" description="Response regulatory" evidence="2">
    <location>
        <begin position="3"/>
        <end position="114"/>
    </location>
</feature>